<protein>
    <submittedName>
        <fullName evidence="2">DgyrCDS13299</fullName>
    </submittedName>
</protein>
<dbReference type="OrthoDB" id="6107607at2759"/>
<dbReference type="EMBL" id="CAJFCJ010000024">
    <property type="protein sequence ID" value="CAD5125056.1"/>
    <property type="molecule type" value="Genomic_DNA"/>
</dbReference>
<organism evidence="2 3">
    <name type="scientific">Dimorphilus gyrociliatus</name>
    <dbReference type="NCBI Taxonomy" id="2664684"/>
    <lineage>
        <taxon>Eukaryota</taxon>
        <taxon>Metazoa</taxon>
        <taxon>Spiralia</taxon>
        <taxon>Lophotrochozoa</taxon>
        <taxon>Annelida</taxon>
        <taxon>Polychaeta</taxon>
        <taxon>Polychaeta incertae sedis</taxon>
        <taxon>Dinophilidae</taxon>
        <taxon>Dimorphilus</taxon>
    </lineage>
</organism>
<reference evidence="2 3" key="1">
    <citation type="submission" date="2020-08" db="EMBL/GenBank/DDBJ databases">
        <authorList>
            <person name="Hejnol A."/>
        </authorList>
    </citation>
    <scope>NUCLEOTIDE SEQUENCE [LARGE SCALE GENOMIC DNA]</scope>
</reference>
<keyword evidence="3" id="KW-1185">Reference proteome</keyword>
<dbReference type="Proteomes" id="UP000549394">
    <property type="component" value="Unassembled WGS sequence"/>
</dbReference>
<gene>
    <name evidence="2" type="ORF">DGYR_LOCUS12503</name>
</gene>
<evidence type="ECO:0000313" key="3">
    <source>
        <dbReference type="Proteomes" id="UP000549394"/>
    </source>
</evidence>
<accession>A0A7I8WAD4</accession>
<keyword evidence="1" id="KW-0732">Signal</keyword>
<evidence type="ECO:0000313" key="2">
    <source>
        <dbReference type="EMBL" id="CAD5125056.1"/>
    </source>
</evidence>
<comment type="caution">
    <text evidence="2">The sequence shown here is derived from an EMBL/GenBank/DDBJ whole genome shotgun (WGS) entry which is preliminary data.</text>
</comment>
<dbReference type="AlphaFoldDB" id="A0A7I8WAD4"/>
<evidence type="ECO:0000256" key="1">
    <source>
        <dbReference type="SAM" id="SignalP"/>
    </source>
</evidence>
<feature type="signal peptide" evidence="1">
    <location>
        <begin position="1"/>
        <end position="17"/>
    </location>
</feature>
<name>A0A7I8WAD4_9ANNE</name>
<feature type="chain" id="PRO_5029856233" evidence="1">
    <location>
        <begin position="18"/>
        <end position="151"/>
    </location>
</feature>
<proteinExistence type="predicted"/>
<sequence length="151" mass="16720">MLVYLAALFVLVGSSWAQSNCTCTAFVDPNGLPPEYIDVNQFGVVGNTECGDRGLIDCAKWCKDKFVPWFDNLDLQAPRPNDSQNRIWGKYMCDQIRAGLGQDYDAVTITEYDASMRLDSCGGQWEDVITKDGSNGKKLCCDQIGNLVNCN</sequence>